<dbReference type="EC" id="4.4.1.11" evidence="8"/>
<dbReference type="STRING" id="52694.ACWI_27100"/>
<dbReference type="GO" id="GO:0004124">
    <property type="term" value="F:cysteine synthase activity"/>
    <property type="evidence" value="ECO:0007669"/>
    <property type="project" value="TreeGrafter"/>
</dbReference>
<dbReference type="GO" id="GO:0003961">
    <property type="term" value="F:O-acetylhomoserine aminocarboxypropyltransferase activity"/>
    <property type="evidence" value="ECO:0007669"/>
    <property type="project" value="TreeGrafter"/>
</dbReference>
<dbReference type="Gene3D" id="3.90.1150.10">
    <property type="entry name" value="Aspartate Aminotransferase, domain 1"/>
    <property type="match status" value="1"/>
</dbReference>
<keyword evidence="3" id="KW-0808">Transferase</keyword>
<evidence type="ECO:0000313" key="9">
    <source>
        <dbReference type="Proteomes" id="UP000176244"/>
    </source>
</evidence>
<dbReference type="FunFam" id="3.40.640.10:FF:000035">
    <property type="entry name" value="O-succinylhomoserine sulfhydrylase"/>
    <property type="match status" value="1"/>
</dbReference>
<dbReference type="GO" id="GO:0005737">
    <property type="term" value="C:cytoplasm"/>
    <property type="evidence" value="ECO:0007669"/>
    <property type="project" value="TreeGrafter"/>
</dbReference>
<dbReference type="NCBIfam" id="TIGR01326">
    <property type="entry name" value="OAH_OAS_sulfhy"/>
    <property type="match status" value="1"/>
</dbReference>
<dbReference type="GO" id="GO:0006535">
    <property type="term" value="P:cysteine biosynthetic process from serine"/>
    <property type="evidence" value="ECO:0007669"/>
    <property type="project" value="TreeGrafter"/>
</dbReference>
<dbReference type="InterPro" id="IPR015422">
    <property type="entry name" value="PyrdxlP-dep_Trfase_small"/>
</dbReference>
<dbReference type="PANTHER" id="PTHR43797:SF2">
    <property type="entry name" value="HOMOCYSTEINE_CYSTEINE SYNTHASE"/>
    <property type="match status" value="1"/>
</dbReference>
<accession>A0A1F2PGI7</accession>
<sequence>MSKSKKSFFKRIFKNNEKNDQQKNLTDQNKDNLERNERLTNVSERKLGFDTLQVHAGQTPDPVTGARAVPIYQTTSYVFKDTAQAEGRFALTDAGNIYSRLTNPTTDAFEQRVAALEGGSAGLATASGAAAITYAIQNIASAGDEIVSASTLYGGTFHLFAETLPKFGINTIFVDPDDPENFRKAITDKTKALFIETLGNPGINVIDFDAVGKIAAENKIPLIVDNTFATPYLFKPLEHGANVVVHSATKFIGGHGTSIGGIIVDGGNFDWTSGKFPDFTTPDKSYNGIKFADLGPIAYAVKIRAQLLRDTGASLSPFNSFLFLQGLESLSLRVQKHVDNTKKIVEFLENHPKVKKVNYPGLKSNKYYELGQKYLPLGAGSIFTFSIDGTIDQAKKFIDSLEIFSLLANVADAKSLVIHPASTTHQQLSPEEQAAVGFAPDVIRLSIGVEDVDDLIYDIEQALEKALQKITPPQKI</sequence>
<evidence type="ECO:0000256" key="1">
    <source>
        <dbReference type="ARBA" id="ARBA00001933"/>
    </source>
</evidence>
<feature type="region of interest" description="Disordered" evidence="7">
    <location>
        <begin position="13"/>
        <end position="34"/>
    </location>
</feature>
<dbReference type="GO" id="GO:0019346">
    <property type="term" value="P:transsulfuration"/>
    <property type="evidence" value="ECO:0007669"/>
    <property type="project" value="InterPro"/>
</dbReference>
<dbReference type="GO" id="GO:0018826">
    <property type="term" value="F:methionine gamma-lyase activity"/>
    <property type="evidence" value="ECO:0007669"/>
    <property type="project" value="UniProtKB-EC"/>
</dbReference>
<comment type="cofactor">
    <cofactor evidence="1 6">
        <name>pyridoxal 5'-phosphate</name>
        <dbReference type="ChEBI" id="CHEBI:597326"/>
    </cofactor>
</comment>
<protein>
    <submittedName>
        <fullName evidence="8">Methionine gamma-lyase</fullName>
        <ecNumber evidence="8">4.4.1.11</ecNumber>
    </submittedName>
</protein>
<dbReference type="InterPro" id="IPR006235">
    <property type="entry name" value="OAc-hSer/O-AcSer_sulfhydrylase"/>
</dbReference>
<dbReference type="GO" id="GO:0071269">
    <property type="term" value="P:L-homocysteine biosynthetic process"/>
    <property type="evidence" value="ECO:0007669"/>
    <property type="project" value="TreeGrafter"/>
</dbReference>
<reference evidence="8 9" key="1">
    <citation type="submission" date="2015-09" db="EMBL/GenBank/DDBJ databases">
        <title>Genome sequence of Acetobacterium wieringae DSM 1911.</title>
        <authorList>
            <person name="Poehlein A."/>
            <person name="Bengelsdorf F.R."/>
            <person name="Schiel-Bengelsdorf B."/>
            <person name="Duerre P."/>
            <person name="Daniel R."/>
        </authorList>
    </citation>
    <scope>NUCLEOTIDE SEQUENCE [LARGE SCALE GENOMIC DNA]</scope>
    <source>
        <strain evidence="8 9">DSM 1911</strain>
    </source>
</reference>
<dbReference type="InterPro" id="IPR015421">
    <property type="entry name" value="PyrdxlP-dep_Trfase_major"/>
</dbReference>
<dbReference type="SUPFAM" id="SSF53383">
    <property type="entry name" value="PLP-dependent transferases"/>
    <property type="match status" value="1"/>
</dbReference>
<evidence type="ECO:0000256" key="6">
    <source>
        <dbReference type="RuleBase" id="RU362118"/>
    </source>
</evidence>
<proteinExistence type="inferred from homology"/>
<keyword evidence="8" id="KW-0456">Lyase</keyword>
<comment type="caution">
    <text evidence="8">The sequence shown here is derived from an EMBL/GenBank/DDBJ whole genome shotgun (WGS) entry which is preliminary data.</text>
</comment>
<evidence type="ECO:0000256" key="2">
    <source>
        <dbReference type="ARBA" id="ARBA00009077"/>
    </source>
</evidence>
<dbReference type="InterPro" id="IPR000277">
    <property type="entry name" value="Cys/Met-Metab_PyrdxlP-dep_enz"/>
</dbReference>
<evidence type="ECO:0000256" key="4">
    <source>
        <dbReference type="ARBA" id="ARBA00022898"/>
    </source>
</evidence>
<dbReference type="PANTHER" id="PTHR43797">
    <property type="entry name" value="HOMOCYSTEINE/CYSTEINE SYNTHASE"/>
    <property type="match status" value="1"/>
</dbReference>
<dbReference type="EMBL" id="LKEU01000036">
    <property type="protein sequence ID" value="OFV69821.1"/>
    <property type="molecule type" value="Genomic_DNA"/>
</dbReference>
<dbReference type="Pfam" id="PF01053">
    <property type="entry name" value="Cys_Met_Meta_PP"/>
    <property type="match status" value="1"/>
</dbReference>
<dbReference type="GO" id="GO:0030170">
    <property type="term" value="F:pyridoxal phosphate binding"/>
    <property type="evidence" value="ECO:0007669"/>
    <property type="project" value="InterPro"/>
</dbReference>
<dbReference type="Proteomes" id="UP000176244">
    <property type="component" value="Unassembled WGS sequence"/>
</dbReference>
<comment type="similarity">
    <text evidence="2 6">Belongs to the trans-sulfuration enzymes family.</text>
</comment>
<keyword evidence="4 5" id="KW-0663">Pyridoxal phosphate</keyword>
<evidence type="ECO:0000256" key="7">
    <source>
        <dbReference type="SAM" id="MobiDB-lite"/>
    </source>
</evidence>
<evidence type="ECO:0000256" key="3">
    <source>
        <dbReference type="ARBA" id="ARBA00022679"/>
    </source>
</evidence>
<evidence type="ECO:0000313" key="8">
    <source>
        <dbReference type="EMBL" id="OFV69821.1"/>
    </source>
</evidence>
<dbReference type="CDD" id="cd00614">
    <property type="entry name" value="CGS_like"/>
    <property type="match status" value="1"/>
</dbReference>
<organism evidence="8 9">
    <name type="scientific">Acetobacterium wieringae</name>
    <dbReference type="NCBI Taxonomy" id="52694"/>
    <lineage>
        <taxon>Bacteria</taxon>
        <taxon>Bacillati</taxon>
        <taxon>Bacillota</taxon>
        <taxon>Clostridia</taxon>
        <taxon>Eubacteriales</taxon>
        <taxon>Eubacteriaceae</taxon>
        <taxon>Acetobacterium</taxon>
    </lineage>
</organism>
<name>A0A1F2PGI7_9FIRM</name>
<feature type="modified residue" description="N6-(pyridoxal phosphate)lysine" evidence="5">
    <location>
        <position position="250"/>
    </location>
</feature>
<evidence type="ECO:0000256" key="5">
    <source>
        <dbReference type="PIRSR" id="PIRSR001434-2"/>
    </source>
</evidence>
<dbReference type="PIRSF" id="PIRSF001434">
    <property type="entry name" value="CGS"/>
    <property type="match status" value="1"/>
</dbReference>
<dbReference type="Gene3D" id="3.40.640.10">
    <property type="entry name" value="Type I PLP-dependent aspartate aminotransferase-like (Major domain)"/>
    <property type="match status" value="1"/>
</dbReference>
<dbReference type="InterPro" id="IPR015424">
    <property type="entry name" value="PyrdxlP-dep_Trfase"/>
</dbReference>
<dbReference type="AlphaFoldDB" id="A0A1F2PGI7"/>
<gene>
    <name evidence="8" type="primary">mdeA_3</name>
    <name evidence="8" type="ORF">ACWI_27100</name>
</gene>